<accession>A0A7R9MTT5</accession>
<keyword evidence="1" id="KW-0175">Coiled coil</keyword>
<proteinExistence type="predicted"/>
<sequence>MNPKYNMIDMLSAENAALKTELDLYYKKVLKLQKISDSLDDGELKKEIGKRDVLIAQLLSQNKELLNEKERQEIELQAQRLTLQEQRNHIDILD</sequence>
<dbReference type="GO" id="GO:0030036">
    <property type="term" value="P:actin cytoskeleton organization"/>
    <property type="evidence" value="ECO:0007669"/>
    <property type="project" value="TreeGrafter"/>
</dbReference>
<dbReference type="InterPro" id="IPR051747">
    <property type="entry name" value="Angiomotin-like"/>
</dbReference>
<evidence type="ECO:0000313" key="3">
    <source>
        <dbReference type="Proteomes" id="UP000728032"/>
    </source>
</evidence>
<dbReference type="GO" id="GO:0031410">
    <property type="term" value="C:cytoplasmic vesicle"/>
    <property type="evidence" value="ECO:0007669"/>
    <property type="project" value="TreeGrafter"/>
</dbReference>
<dbReference type="GO" id="GO:0005923">
    <property type="term" value="C:bicellular tight junction"/>
    <property type="evidence" value="ECO:0007669"/>
    <property type="project" value="TreeGrafter"/>
</dbReference>
<evidence type="ECO:0000313" key="2">
    <source>
        <dbReference type="EMBL" id="CAD7665577.1"/>
    </source>
</evidence>
<evidence type="ECO:0000256" key="1">
    <source>
        <dbReference type="SAM" id="Coils"/>
    </source>
</evidence>
<keyword evidence="3" id="KW-1185">Reference proteome</keyword>
<dbReference type="GO" id="GO:0005886">
    <property type="term" value="C:plasma membrane"/>
    <property type="evidence" value="ECO:0007669"/>
    <property type="project" value="TreeGrafter"/>
</dbReference>
<dbReference type="Proteomes" id="UP000728032">
    <property type="component" value="Unassembled WGS sequence"/>
</dbReference>
<reference evidence="2" key="1">
    <citation type="submission" date="2020-11" db="EMBL/GenBank/DDBJ databases">
        <authorList>
            <person name="Tran Van P."/>
        </authorList>
    </citation>
    <scope>NUCLEOTIDE SEQUENCE</scope>
</reference>
<protein>
    <submittedName>
        <fullName evidence="2">Uncharacterized protein</fullName>
    </submittedName>
</protein>
<dbReference type="AlphaFoldDB" id="A0A7R9MTT5"/>
<name>A0A7R9MTT5_9ACAR</name>
<organism evidence="2">
    <name type="scientific">Oppiella nova</name>
    <dbReference type="NCBI Taxonomy" id="334625"/>
    <lineage>
        <taxon>Eukaryota</taxon>
        <taxon>Metazoa</taxon>
        <taxon>Ecdysozoa</taxon>
        <taxon>Arthropoda</taxon>
        <taxon>Chelicerata</taxon>
        <taxon>Arachnida</taxon>
        <taxon>Acari</taxon>
        <taxon>Acariformes</taxon>
        <taxon>Sarcoptiformes</taxon>
        <taxon>Oribatida</taxon>
        <taxon>Brachypylina</taxon>
        <taxon>Oppioidea</taxon>
        <taxon>Oppiidae</taxon>
        <taxon>Oppiella</taxon>
    </lineage>
</organism>
<dbReference type="PANTHER" id="PTHR14826:SF14">
    <property type="entry name" value="ANGIOMOTIN_C DOMAIN-CONTAINING PROTEIN"/>
    <property type="match status" value="1"/>
</dbReference>
<feature type="coiled-coil region" evidence="1">
    <location>
        <begin position="55"/>
        <end position="89"/>
    </location>
</feature>
<gene>
    <name evidence="2" type="ORF">ONB1V03_LOCUS22134</name>
</gene>
<feature type="non-terminal residue" evidence="2">
    <location>
        <position position="94"/>
    </location>
</feature>
<dbReference type="EMBL" id="OC962160">
    <property type="protein sequence ID" value="CAD7665577.1"/>
    <property type="molecule type" value="Genomic_DNA"/>
</dbReference>
<dbReference type="GO" id="GO:0030334">
    <property type="term" value="P:regulation of cell migration"/>
    <property type="evidence" value="ECO:0007669"/>
    <property type="project" value="TreeGrafter"/>
</dbReference>
<dbReference type="OrthoDB" id="5974715at2759"/>
<dbReference type="PANTHER" id="PTHR14826">
    <property type="entry name" value="ANGIOMOTIN"/>
    <property type="match status" value="1"/>
</dbReference>
<dbReference type="EMBL" id="CAJPVJ010047335">
    <property type="protein sequence ID" value="CAG2182713.1"/>
    <property type="molecule type" value="Genomic_DNA"/>
</dbReference>